<proteinExistence type="predicted"/>
<dbReference type="Proteomes" id="UP000193560">
    <property type="component" value="Unassembled WGS sequence"/>
</dbReference>
<protein>
    <submittedName>
        <fullName evidence="1">Uncharacterized protein</fullName>
    </submittedName>
</protein>
<keyword evidence="2" id="KW-1185">Reference proteome</keyword>
<dbReference type="AlphaFoldDB" id="A0A1X2HDX1"/>
<name>A0A1X2HDX1_9FUNG</name>
<reference evidence="1 2" key="1">
    <citation type="submission" date="2016-07" db="EMBL/GenBank/DDBJ databases">
        <title>Pervasive Adenine N6-methylation of Active Genes in Fungi.</title>
        <authorList>
            <consortium name="DOE Joint Genome Institute"/>
            <person name="Mondo S.J."/>
            <person name="Dannebaum R.O."/>
            <person name="Kuo R.C."/>
            <person name="Labutti K."/>
            <person name="Haridas S."/>
            <person name="Kuo A."/>
            <person name="Salamov A."/>
            <person name="Ahrendt S.R."/>
            <person name="Lipzen A."/>
            <person name="Sullivan W."/>
            <person name="Andreopoulos W.B."/>
            <person name="Clum A."/>
            <person name="Lindquist E."/>
            <person name="Daum C."/>
            <person name="Ramamoorthy G.K."/>
            <person name="Gryganskyi A."/>
            <person name="Culley D."/>
            <person name="Magnuson J.K."/>
            <person name="James T.Y."/>
            <person name="O'Malley M.A."/>
            <person name="Stajich J.E."/>
            <person name="Spatafora J.W."/>
            <person name="Visel A."/>
            <person name="Grigoriev I.V."/>
        </authorList>
    </citation>
    <scope>NUCLEOTIDE SEQUENCE [LARGE SCALE GENOMIC DNA]</scope>
    <source>
        <strain evidence="1 2">NRRL 1336</strain>
    </source>
</reference>
<dbReference type="OrthoDB" id="2416077at2759"/>
<dbReference type="EMBL" id="MCGE01000066">
    <property type="protein sequence ID" value="ORY97153.1"/>
    <property type="molecule type" value="Genomic_DNA"/>
</dbReference>
<organism evidence="1 2">
    <name type="scientific">Absidia repens</name>
    <dbReference type="NCBI Taxonomy" id="90262"/>
    <lineage>
        <taxon>Eukaryota</taxon>
        <taxon>Fungi</taxon>
        <taxon>Fungi incertae sedis</taxon>
        <taxon>Mucoromycota</taxon>
        <taxon>Mucoromycotina</taxon>
        <taxon>Mucoromycetes</taxon>
        <taxon>Mucorales</taxon>
        <taxon>Cunninghamellaceae</taxon>
        <taxon>Absidia</taxon>
    </lineage>
</organism>
<accession>A0A1X2HDX1</accession>
<sequence>MWDGPRYLTKIKGGMDSELYCKILNDDYKDTLRYYGVRQPDGILQQDNEVKNSTNYE</sequence>
<comment type="caution">
    <text evidence="1">The sequence shown here is derived from an EMBL/GenBank/DDBJ whole genome shotgun (WGS) entry which is preliminary data.</text>
</comment>
<gene>
    <name evidence="1" type="ORF">BCR42DRAFT_339473</name>
</gene>
<dbReference type="STRING" id="90262.A0A1X2HDX1"/>
<evidence type="ECO:0000313" key="1">
    <source>
        <dbReference type="EMBL" id="ORY97153.1"/>
    </source>
</evidence>
<evidence type="ECO:0000313" key="2">
    <source>
        <dbReference type="Proteomes" id="UP000193560"/>
    </source>
</evidence>